<protein>
    <submittedName>
        <fullName evidence="2">Uncharacterized protein</fullName>
    </submittedName>
</protein>
<dbReference type="EMBL" id="JAFJYH010000443">
    <property type="protein sequence ID" value="KAG4411752.1"/>
    <property type="molecule type" value="Genomic_DNA"/>
</dbReference>
<dbReference type="AlphaFoldDB" id="A0A8H7T3N9"/>
<dbReference type="Proteomes" id="UP000664132">
    <property type="component" value="Unassembled WGS sequence"/>
</dbReference>
<comment type="caution">
    <text evidence="2">The sequence shown here is derived from an EMBL/GenBank/DDBJ whole genome shotgun (WGS) entry which is preliminary data.</text>
</comment>
<reference evidence="2" key="1">
    <citation type="submission" date="2021-02" db="EMBL/GenBank/DDBJ databases">
        <title>Genome sequence Cadophora malorum strain M34.</title>
        <authorList>
            <person name="Stefanovic E."/>
            <person name="Vu D."/>
            <person name="Scully C."/>
            <person name="Dijksterhuis J."/>
            <person name="Roader J."/>
            <person name="Houbraken J."/>
        </authorList>
    </citation>
    <scope>NUCLEOTIDE SEQUENCE</scope>
    <source>
        <strain evidence="2">M34</strain>
    </source>
</reference>
<evidence type="ECO:0000256" key="1">
    <source>
        <dbReference type="SAM" id="Phobius"/>
    </source>
</evidence>
<feature type="transmembrane region" description="Helical" evidence="1">
    <location>
        <begin position="52"/>
        <end position="69"/>
    </location>
</feature>
<name>A0A8H7T3N9_9HELO</name>
<keyword evidence="1" id="KW-0812">Transmembrane</keyword>
<keyword evidence="1" id="KW-1133">Transmembrane helix</keyword>
<accession>A0A8H7T3N9</accession>
<evidence type="ECO:0000313" key="2">
    <source>
        <dbReference type="EMBL" id="KAG4411752.1"/>
    </source>
</evidence>
<proteinExistence type="predicted"/>
<gene>
    <name evidence="2" type="ORF">IFR04_015114</name>
</gene>
<evidence type="ECO:0000313" key="3">
    <source>
        <dbReference type="Proteomes" id="UP000664132"/>
    </source>
</evidence>
<sequence length="151" mass="17519">MPSPTVPGLRHLIPVLSSTASVSFRLSEYWTLIPFLRDDIPPQSLARFWESFLYRWLGFGMTSALMGYFFYRRTVGLSRRLYGWGVLFTLSHYVFGYYEVSQVVEKIVHGPPEEAKALQKFWLQVHTARALCSVIPAMVRFIIAYLNSDRM</sequence>
<organism evidence="2 3">
    <name type="scientific">Cadophora malorum</name>
    <dbReference type="NCBI Taxonomy" id="108018"/>
    <lineage>
        <taxon>Eukaryota</taxon>
        <taxon>Fungi</taxon>
        <taxon>Dikarya</taxon>
        <taxon>Ascomycota</taxon>
        <taxon>Pezizomycotina</taxon>
        <taxon>Leotiomycetes</taxon>
        <taxon>Helotiales</taxon>
        <taxon>Ploettnerulaceae</taxon>
        <taxon>Cadophora</taxon>
    </lineage>
</organism>
<keyword evidence="1" id="KW-0472">Membrane</keyword>
<dbReference type="OrthoDB" id="1523883at2759"/>
<keyword evidence="3" id="KW-1185">Reference proteome</keyword>